<dbReference type="AlphaFoldDB" id="A0A699TSM3"/>
<proteinExistence type="predicted"/>
<accession>A0A699TSM3</accession>
<feature type="region of interest" description="Disordered" evidence="1">
    <location>
        <begin position="27"/>
        <end position="57"/>
    </location>
</feature>
<protein>
    <submittedName>
        <fullName evidence="2">Gag-Pol polyprotein</fullName>
    </submittedName>
</protein>
<feature type="non-terminal residue" evidence="2">
    <location>
        <position position="1"/>
    </location>
</feature>
<gene>
    <name evidence="2" type="ORF">Tci_884138</name>
</gene>
<feature type="compositionally biased region" description="Polar residues" evidence="1">
    <location>
        <begin position="48"/>
        <end position="57"/>
    </location>
</feature>
<name>A0A699TSM3_TANCI</name>
<sequence length="138" mass="15917">MIIESIHIRFDEIKEVSETFVANDTSDLVPQRQKTSDYDYSDPVPQRQDVSSSTDVHVPSQQKLDILFGSLYDEFFNADHLLEQVRRNPSRPVQTRRKLAIDPEMYMFALTVSTAEPENIKEAMADSAWIEVMQEGIH</sequence>
<reference evidence="2" key="1">
    <citation type="journal article" date="2019" name="Sci. Rep.">
        <title>Draft genome of Tanacetum cinerariifolium, the natural source of mosquito coil.</title>
        <authorList>
            <person name="Yamashiro T."/>
            <person name="Shiraishi A."/>
            <person name="Satake H."/>
            <person name="Nakayama K."/>
        </authorList>
    </citation>
    <scope>NUCLEOTIDE SEQUENCE</scope>
</reference>
<evidence type="ECO:0000313" key="2">
    <source>
        <dbReference type="EMBL" id="GFD12169.1"/>
    </source>
</evidence>
<evidence type="ECO:0000256" key="1">
    <source>
        <dbReference type="SAM" id="MobiDB-lite"/>
    </source>
</evidence>
<organism evidence="2">
    <name type="scientific">Tanacetum cinerariifolium</name>
    <name type="common">Dalmatian daisy</name>
    <name type="synonym">Chrysanthemum cinerariifolium</name>
    <dbReference type="NCBI Taxonomy" id="118510"/>
    <lineage>
        <taxon>Eukaryota</taxon>
        <taxon>Viridiplantae</taxon>
        <taxon>Streptophyta</taxon>
        <taxon>Embryophyta</taxon>
        <taxon>Tracheophyta</taxon>
        <taxon>Spermatophyta</taxon>
        <taxon>Magnoliopsida</taxon>
        <taxon>eudicotyledons</taxon>
        <taxon>Gunneridae</taxon>
        <taxon>Pentapetalae</taxon>
        <taxon>asterids</taxon>
        <taxon>campanulids</taxon>
        <taxon>Asterales</taxon>
        <taxon>Asteraceae</taxon>
        <taxon>Asteroideae</taxon>
        <taxon>Anthemideae</taxon>
        <taxon>Anthemidinae</taxon>
        <taxon>Tanacetum</taxon>
    </lineage>
</organism>
<dbReference type="EMBL" id="BKCJ011263920">
    <property type="protein sequence ID" value="GFD12169.1"/>
    <property type="molecule type" value="Genomic_DNA"/>
</dbReference>
<comment type="caution">
    <text evidence="2">The sequence shown here is derived from an EMBL/GenBank/DDBJ whole genome shotgun (WGS) entry which is preliminary data.</text>
</comment>